<keyword evidence="4 10" id="KW-0633">Potassium transport</keyword>
<feature type="compositionally biased region" description="Low complexity" evidence="11">
    <location>
        <begin position="866"/>
        <end position="880"/>
    </location>
</feature>
<feature type="compositionally biased region" description="Polar residues" evidence="11">
    <location>
        <begin position="808"/>
        <end position="836"/>
    </location>
</feature>
<gene>
    <name evidence="12" type="ORF">VTL71DRAFT_5764</name>
</gene>
<feature type="region of interest" description="Disordered" evidence="11">
    <location>
        <begin position="227"/>
        <end position="249"/>
    </location>
</feature>
<dbReference type="PANTHER" id="PTHR31064">
    <property type="entry name" value="POTASSIUM TRANSPORT PROTEIN DDB_G0292412-RELATED"/>
    <property type="match status" value="1"/>
</dbReference>
<feature type="compositionally biased region" description="Low complexity" evidence="11">
    <location>
        <begin position="194"/>
        <end position="204"/>
    </location>
</feature>
<dbReference type="EMBL" id="JAZHXI010000016">
    <property type="protein sequence ID" value="KAL2062692.1"/>
    <property type="molecule type" value="Genomic_DNA"/>
</dbReference>
<dbReference type="Pfam" id="PF02386">
    <property type="entry name" value="TrkH"/>
    <property type="match status" value="1"/>
</dbReference>
<keyword evidence="9 10" id="KW-0472">Membrane</keyword>
<accession>A0ABR4BYJ7</accession>
<evidence type="ECO:0000256" key="8">
    <source>
        <dbReference type="ARBA" id="ARBA00023065"/>
    </source>
</evidence>
<evidence type="ECO:0000256" key="2">
    <source>
        <dbReference type="ARBA" id="ARBA00009137"/>
    </source>
</evidence>
<protein>
    <recommendedName>
        <fullName evidence="10">Potassium transport protein</fullName>
    </recommendedName>
</protein>
<dbReference type="InterPro" id="IPR004773">
    <property type="entry name" value="K/Na_transp_Trk1/HKT1"/>
</dbReference>
<feature type="transmembrane region" description="Helical" evidence="10">
    <location>
        <begin position="440"/>
        <end position="464"/>
    </location>
</feature>
<feature type="transmembrane region" description="Helical" evidence="10">
    <location>
        <begin position="639"/>
        <end position="656"/>
    </location>
</feature>
<feature type="transmembrane region" description="Helical" evidence="10">
    <location>
        <begin position="86"/>
        <end position="110"/>
    </location>
</feature>
<keyword evidence="3 10" id="KW-0813">Transport</keyword>
<sequence>MYSILLDIWGQVKSLKPSFISKTPHFNFITVHYFWIIGMAFFSSLCLFIRSDLKYIDALFLGSGAATQSGLNTVDINQLNTWQQMVVYIIPMVTNPITINSFVVFLRLYWFEKRFQHIARESTKNRRSMAKTITKAKTNERDVEEEERGVNGRSITVIHASTVPNGMTNKDALPEDFSHQVEKDRAMAEERTRSSQSSQGTSKAHSSETADDEQLDTVEDHLRPNQIKFADQVKRSNGLADQPVRMPAQRSNEDHIAFLERQRNQDEGKVLRIPGPRDADAGIAPITVDEQDPLSQIMSRRASGFSGHYPRHEQIPTAELNEDDHDVQPVRRNITIAEPVRSPVHEHVVDDAKAAKKTLAIFKLRRPRLLGGKRDEDHVPHARRAATFQTIKSALSREKDETMPYLSWEPTVGRNSAFVNLTEDQREELGGIEYRSLKSLAMILTAYFVGFSIFGVISLTPWIYKNPSFGDIVRKDGQGRAWWGIFTANSAFTDLGFTLTPDSMISFQRAQWPLVVMSFLIIIGNTGFPIMLRIIIWVTSRYVPKSSGIWEELKFLLDHPRRCFTLLFPSKATWVLFWILVGLNGLDLLFFIILDLGNSTVTDLPTNIRVLDGWFQAVSTRTAGFGVVNLAALHPAIQVSYLIMMYISVLPIAISVRRTNVYEEKSLGIYGSPTDENDDEDEPSYIGAHLRRQLSFDLWYIFLGFFIITISEGKRIQSGDPSFTMFSVLFEIVSAYGTVGLSLGYTNINASFSAEFGVIAKLVIIAMQIRGRHRGLPYELDRAILLPSEHLQKKEADDAAARAKRRTSFSTTNGGAVSSGALKTSRSMERTASNFIGNLLHPGPTIPNSHRKAFHAPNSNLRSRRASTTSASGWSRATRSVSPSQNLNHPVPFDGPAEKRGRSEGRRSFFQEGVNPPPPEQPPTTATSNKNA</sequence>
<dbReference type="Proteomes" id="UP001595075">
    <property type="component" value="Unassembled WGS sequence"/>
</dbReference>
<keyword evidence="13" id="KW-1185">Reference proteome</keyword>
<feature type="transmembrane region" description="Helical" evidence="10">
    <location>
        <begin position="723"/>
        <end position="745"/>
    </location>
</feature>
<evidence type="ECO:0000256" key="10">
    <source>
        <dbReference type="PIRNR" id="PIRNR002450"/>
    </source>
</evidence>
<feature type="compositionally biased region" description="Basic and acidic residues" evidence="11">
    <location>
        <begin position="172"/>
        <end position="193"/>
    </location>
</feature>
<keyword evidence="5 10" id="KW-0812">Transmembrane</keyword>
<evidence type="ECO:0000256" key="11">
    <source>
        <dbReference type="SAM" id="MobiDB-lite"/>
    </source>
</evidence>
<feature type="region of interest" description="Disordered" evidence="11">
    <location>
        <begin position="796"/>
        <end position="932"/>
    </location>
</feature>
<feature type="compositionally biased region" description="Basic and acidic residues" evidence="11">
    <location>
        <begin position="896"/>
        <end position="909"/>
    </location>
</feature>
<feature type="transmembrane region" description="Helical" evidence="10">
    <location>
        <begin position="26"/>
        <end position="48"/>
    </location>
</feature>
<dbReference type="NCBIfam" id="TIGR00934">
    <property type="entry name" value="2a38euk"/>
    <property type="match status" value="1"/>
</dbReference>
<dbReference type="PANTHER" id="PTHR31064:SF30">
    <property type="entry name" value="HIGH-AFFINITY POTASSIUM TRANSPORT PROTEIN-RELATED"/>
    <property type="match status" value="1"/>
</dbReference>
<evidence type="ECO:0000256" key="7">
    <source>
        <dbReference type="ARBA" id="ARBA00022989"/>
    </source>
</evidence>
<organism evidence="12 13">
    <name type="scientific">Oculimacula yallundae</name>
    <dbReference type="NCBI Taxonomy" id="86028"/>
    <lineage>
        <taxon>Eukaryota</taxon>
        <taxon>Fungi</taxon>
        <taxon>Dikarya</taxon>
        <taxon>Ascomycota</taxon>
        <taxon>Pezizomycotina</taxon>
        <taxon>Leotiomycetes</taxon>
        <taxon>Helotiales</taxon>
        <taxon>Ploettnerulaceae</taxon>
        <taxon>Oculimacula</taxon>
    </lineage>
</organism>
<feature type="transmembrane region" description="Helical" evidence="10">
    <location>
        <begin position="751"/>
        <end position="769"/>
    </location>
</feature>
<comment type="subcellular location">
    <subcellularLocation>
        <location evidence="1">Membrane</location>
        <topology evidence="1">Multi-pass membrane protein</topology>
    </subcellularLocation>
</comment>
<keyword evidence="7 10" id="KW-1133">Transmembrane helix</keyword>
<dbReference type="PIRSF" id="PIRSF002450">
    <property type="entry name" value="K+_transpter_TRK"/>
    <property type="match status" value="1"/>
</dbReference>
<evidence type="ECO:0000256" key="1">
    <source>
        <dbReference type="ARBA" id="ARBA00004141"/>
    </source>
</evidence>
<feature type="transmembrane region" description="Helical" evidence="10">
    <location>
        <begin position="572"/>
        <end position="594"/>
    </location>
</feature>
<comment type="similarity">
    <text evidence="2 10">Belongs to the TrkH potassium transport family.</text>
</comment>
<keyword evidence="8 10" id="KW-0406">Ion transport</keyword>
<dbReference type="InterPro" id="IPR051143">
    <property type="entry name" value="TrkH_K-transport"/>
</dbReference>
<dbReference type="InterPro" id="IPR015958">
    <property type="entry name" value="Trk1_fungi"/>
</dbReference>
<name>A0ABR4BYJ7_9HELO</name>
<evidence type="ECO:0000256" key="6">
    <source>
        <dbReference type="ARBA" id="ARBA00022958"/>
    </source>
</evidence>
<feature type="transmembrane region" description="Helical" evidence="10">
    <location>
        <begin position="694"/>
        <end position="711"/>
    </location>
</feature>
<feature type="region of interest" description="Disordered" evidence="11">
    <location>
        <begin position="133"/>
        <end position="215"/>
    </location>
</feature>
<reference evidence="12 13" key="1">
    <citation type="journal article" date="2024" name="Commun. Biol.">
        <title>Comparative genomic analysis of thermophilic fungi reveals convergent evolutionary adaptations and gene losses.</title>
        <authorList>
            <person name="Steindorff A.S."/>
            <person name="Aguilar-Pontes M.V."/>
            <person name="Robinson A.J."/>
            <person name="Andreopoulos B."/>
            <person name="LaButti K."/>
            <person name="Kuo A."/>
            <person name="Mondo S."/>
            <person name="Riley R."/>
            <person name="Otillar R."/>
            <person name="Haridas S."/>
            <person name="Lipzen A."/>
            <person name="Grimwood J."/>
            <person name="Schmutz J."/>
            <person name="Clum A."/>
            <person name="Reid I.D."/>
            <person name="Moisan M.C."/>
            <person name="Butler G."/>
            <person name="Nguyen T.T.M."/>
            <person name="Dewar K."/>
            <person name="Conant G."/>
            <person name="Drula E."/>
            <person name="Henrissat B."/>
            <person name="Hansel C."/>
            <person name="Singer S."/>
            <person name="Hutchinson M.I."/>
            <person name="de Vries R.P."/>
            <person name="Natvig D.O."/>
            <person name="Powell A.J."/>
            <person name="Tsang A."/>
            <person name="Grigoriev I.V."/>
        </authorList>
    </citation>
    <scope>NUCLEOTIDE SEQUENCE [LARGE SCALE GENOMIC DNA]</scope>
    <source>
        <strain evidence="12 13">CBS 494.80</strain>
    </source>
</reference>
<evidence type="ECO:0000313" key="13">
    <source>
        <dbReference type="Proteomes" id="UP001595075"/>
    </source>
</evidence>
<feature type="transmembrane region" description="Helical" evidence="10">
    <location>
        <begin position="512"/>
        <end position="536"/>
    </location>
</feature>
<evidence type="ECO:0000256" key="5">
    <source>
        <dbReference type="ARBA" id="ARBA00022692"/>
    </source>
</evidence>
<dbReference type="InterPro" id="IPR003445">
    <property type="entry name" value="Cat_transpt"/>
</dbReference>
<evidence type="ECO:0000256" key="4">
    <source>
        <dbReference type="ARBA" id="ARBA00022538"/>
    </source>
</evidence>
<proteinExistence type="inferred from homology"/>
<evidence type="ECO:0000256" key="3">
    <source>
        <dbReference type="ARBA" id="ARBA00022448"/>
    </source>
</evidence>
<evidence type="ECO:0000313" key="12">
    <source>
        <dbReference type="EMBL" id="KAL2062692.1"/>
    </source>
</evidence>
<comment type="caution">
    <text evidence="12">The sequence shown here is derived from an EMBL/GenBank/DDBJ whole genome shotgun (WGS) entry which is preliminary data.</text>
</comment>
<keyword evidence="6 10" id="KW-0630">Potassium</keyword>
<evidence type="ECO:0000256" key="9">
    <source>
        <dbReference type="ARBA" id="ARBA00023136"/>
    </source>
</evidence>